<dbReference type="GO" id="GO:0003729">
    <property type="term" value="F:mRNA binding"/>
    <property type="evidence" value="ECO:0007669"/>
    <property type="project" value="TreeGrafter"/>
</dbReference>
<feature type="domain" description="Sm" evidence="8">
    <location>
        <begin position="1"/>
        <end position="81"/>
    </location>
</feature>
<dbReference type="GO" id="GO:0033962">
    <property type="term" value="P:P-body assembly"/>
    <property type="evidence" value="ECO:0007669"/>
    <property type="project" value="TreeGrafter"/>
</dbReference>
<feature type="compositionally biased region" description="Polar residues" evidence="4">
    <location>
        <begin position="97"/>
        <end position="110"/>
    </location>
</feature>
<dbReference type="SMART" id="SM01271">
    <property type="entry name" value="LSM14"/>
    <property type="match status" value="1"/>
</dbReference>
<feature type="short sequence motif" description="FFD box" evidence="2">
    <location>
        <begin position="356"/>
        <end position="372"/>
    </location>
</feature>
<dbReference type="InterPro" id="IPR025609">
    <property type="entry name" value="Lsm14-like_N"/>
</dbReference>
<dbReference type="Proteomes" id="UP001347796">
    <property type="component" value="Unassembled WGS sequence"/>
</dbReference>
<dbReference type="PANTHER" id="PTHR13586">
    <property type="entry name" value="SCD6 PROTEIN-RELATED"/>
    <property type="match status" value="1"/>
</dbReference>
<sequence length="483" mass="53351">MSQGIPYLGSKISLISKAEIRYEGILYTIDPNESTVALAKVRSFGTEDRPTDRPVPPRDEIFEYIIFRGSDIKDLHVCEPPKQQSNQGLPVDPAIVKSSQPNATPSAMCQHTGFNAAPTFQPFSGPTLYNQYGQTSAPANPAYNIQQVASQSGSRGSSPSLNRISPTMDQGVQVGSQLSRKPGSRGGTPPLGRKSPTSDTGTQVPTPHSNKSNQSNQHRSEHKASGYNEQRNEYRERKAPNQQVRSNNSYARGRGNNRGAPVRGSPNVRGGPRASWRGPPRGGGRPTSNGAKTEPLKFESEFDFETSNAQFDKEKIEEELKQKLTISDKPVNGEKEEGEEPSEQLQPPPEEDDDEIYYDKNKSFFDNISCEAKERAEGKNSRMSWREERKLNVETFGANEGMRRNYRGRGGYRGYSRGYSRGPPRGGYNNWGGYQGYGGYRGNYGPPRGGSARGGRRNQGYNDDYHGGADRRGQANRRVGVQS</sequence>
<feature type="compositionally biased region" description="Basic and acidic residues" evidence="4">
    <location>
        <begin position="311"/>
        <end position="322"/>
    </location>
</feature>
<feature type="compositionally biased region" description="Gly residues" evidence="4">
    <location>
        <begin position="429"/>
        <end position="453"/>
    </location>
</feature>
<evidence type="ECO:0000259" key="5">
    <source>
        <dbReference type="PROSITE" id="PS51512"/>
    </source>
</evidence>
<dbReference type="PROSITE" id="PS52002">
    <property type="entry name" value="SM"/>
    <property type="match status" value="1"/>
</dbReference>
<feature type="region of interest" description="Disordered" evidence="4">
    <location>
        <begin position="80"/>
        <end position="110"/>
    </location>
</feature>
<feature type="compositionally biased region" description="Basic and acidic residues" evidence="4">
    <location>
        <begin position="218"/>
        <end position="239"/>
    </location>
</feature>
<feature type="compositionally biased region" description="Basic and acidic residues" evidence="4">
    <location>
        <begin position="463"/>
        <end position="473"/>
    </location>
</feature>
<dbReference type="GO" id="GO:0000932">
    <property type="term" value="C:P-body"/>
    <property type="evidence" value="ECO:0007669"/>
    <property type="project" value="TreeGrafter"/>
</dbReference>
<name>A0AAN8K0G9_PATCE</name>
<organism evidence="9 10">
    <name type="scientific">Patella caerulea</name>
    <name type="common">Rayed Mediterranean limpet</name>
    <dbReference type="NCBI Taxonomy" id="87958"/>
    <lineage>
        <taxon>Eukaryota</taxon>
        <taxon>Metazoa</taxon>
        <taxon>Spiralia</taxon>
        <taxon>Lophotrochozoa</taxon>
        <taxon>Mollusca</taxon>
        <taxon>Gastropoda</taxon>
        <taxon>Patellogastropoda</taxon>
        <taxon>Patelloidea</taxon>
        <taxon>Patellidae</taxon>
        <taxon>Patella</taxon>
    </lineage>
</organism>
<feature type="compositionally biased region" description="Low complexity" evidence="4">
    <location>
        <begin position="150"/>
        <end position="160"/>
    </location>
</feature>
<dbReference type="SUPFAM" id="SSF50182">
    <property type="entry name" value="Sm-like ribonucleoproteins"/>
    <property type="match status" value="1"/>
</dbReference>
<feature type="compositionally biased region" description="Low complexity" evidence="4">
    <location>
        <begin position="414"/>
        <end position="428"/>
    </location>
</feature>
<protein>
    <submittedName>
        <fullName evidence="9">Uncharacterized protein</fullName>
    </submittedName>
</protein>
<dbReference type="InterPro" id="IPR025768">
    <property type="entry name" value="TFG_box"/>
</dbReference>
<dbReference type="EMBL" id="JAZGQO010000006">
    <property type="protein sequence ID" value="KAK6185555.1"/>
    <property type="molecule type" value="Genomic_DNA"/>
</dbReference>
<feature type="domain" description="FFD box profile" evidence="6">
    <location>
        <begin position="356"/>
        <end position="372"/>
    </location>
</feature>
<feature type="domain" description="TFG box profile" evidence="7">
    <location>
        <begin position="380"/>
        <end position="400"/>
    </location>
</feature>
<feature type="domain" description="DFDF" evidence="5">
    <location>
        <begin position="290"/>
        <end position="326"/>
    </location>
</feature>
<dbReference type="AlphaFoldDB" id="A0AAN8K0G9"/>
<feature type="region of interest" description="Disordered" evidence="4">
    <location>
        <begin position="148"/>
        <end position="356"/>
    </location>
</feature>
<comment type="similarity">
    <text evidence="1">Belongs to the LSM14 family.</text>
</comment>
<dbReference type="PROSITE" id="PS51512">
    <property type="entry name" value="DFDF"/>
    <property type="match status" value="1"/>
</dbReference>
<evidence type="ECO:0000259" key="7">
    <source>
        <dbReference type="PROSITE" id="PS51536"/>
    </source>
</evidence>
<feature type="compositionally biased region" description="Low complexity" evidence="4">
    <location>
        <begin position="269"/>
        <end position="279"/>
    </location>
</feature>
<feature type="region of interest" description="Disordered" evidence="4">
    <location>
        <begin position="402"/>
        <end position="483"/>
    </location>
</feature>
<dbReference type="PROSITE" id="PS51513">
    <property type="entry name" value="FFD"/>
    <property type="match status" value="1"/>
</dbReference>
<dbReference type="Pfam" id="PF12701">
    <property type="entry name" value="LSM14"/>
    <property type="match status" value="1"/>
</dbReference>
<evidence type="ECO:0000313" key="9">
    <source>
        <dbReference type="EMBL" id="KAK6185555.1"/>
    </source>
</evidence>
<dbReference type="PANTHER" id="PTHR13586:SF0">
    <property type="entry name" value="TRAILER HITCH, ISOFORM H"/>
    <property type="match status" value="1"/>
</dbReference>
<dbReference type="InterPro" id="IPR047575">
    <property type="entry name" value="Sm"/>
</dbReference>
<evidence type="ECO:0000313" key="10">
    <source>
        <dbReference type="Proteomes" id="UP001347796"/>
    </source>
</evidence>
<dbReference type="InterPro" id="IPR019050">
    <property type="entry name" value="FDF_dom"/>
</dbReference>
<reference evidence="9 10" key="1">
    <citation type="submission" date="2024-01" db="EMBL/GenBank/DDBJ databases">
        <title>The genome of the rayed Mediterranean limpet Patella caerulea (Linnaeus, 1758).</title>
        <authorList>
            <person name="Anh-Thu Weber A."/>
            <person name="Halstead-Nussloch G."/>
        </authorList>
    </citation>
    <scope>NUCLEOTIDE SEQUENCE [LARGE SCALE GENOMIC DNA]</scope>
    <source>
        <strain evidence="9">AATW-2023a</strain>
        <tissue evidence="9">Whole specimen</tissue>
    </source>
</reference>
<dbReference type="Gene3D" id="2.30.30.100">
    <property type="match status" value="1"/>
</dbReference>
<dbReference type="CDD" id="cd01736">
    <property type="entry name" value="LSm14_N"/>
    <property type="match status" value="1"/>
</dbReference>
<dbReference type="InterPro" id="IPR025762">
    <property type="entry name" value="DFDF"/>
</dbReference>
<feature type="short sequence motif" description="TFG box" evidence="3">
    <location>
        <begin position="380"/>
        <end position="400"/>
    </location>
</feature>
<feature type="compositionally biased region" description="Polar residues" evidence="4">
    <location>
        <begin position="195"/>
        <end position="217"/>
    </location>
</feature>
<evidence type="ECO:0000256" key="2">
    <source>
        <dbReference type="PROSITE-ProRule" id="PRU00846"/>
    </source>
</evidence>
<keyword evidence="10" id="KW-1185">Reference proteome</keyword>
<dbReference type="Pfam" id="PF09532">
    <property type="entry name" value="FDF"/>
    <property type="match status" value="1"/>
</dbReference>
<evidence type="ECO:0000256" key="4">
    <source>
        <dbReference type="SAM" id="MobiDB-lite"/>
    </source>
</evidence>
<dbReference type="InterPro" id="IPR010920">
    <property type="entry name" value="LSM_dom_sf"/>
</dbReference>
<evidence type="ECO:0000259" key="6">
    <source>
        <dbReference type="PROSITE" id="PS51513"/>
    </source>
</evidence>
<evidence type="ECO:0000256" key="3">
    <source>
        <dbReference type="PROSITE-ProRule" id="PRU00869"/>
    </source>
</evidence>
<dbReference type="FunFam" id="2.30.30.100:FF:000006">
    <property type="entry name" value="Protein LSM14 homolog A isoform b"/>
    <property type="match status" value="1"/>
</dbReference>
<dbReference type="PROSITE" id="PS51536">
    <property type="entry name" value="TFG"/>
    <property type="match status" value="1"/>
</dbReference>
<accession>A0AAN8K0G9</accession>
<comment type="caution">
    <text evidence="9">The sequence shown here is derived from an EMBL/GenBank/DDBJ whole genome shotgun (WGS) entry which is preliminary data.</text>
</comment>
<proteinExistence type="inferred from homology"/>
<dbReference type="GO" id="GO:0034063">
    <property type="term" value="P:stress granule assembly"/>
    <property type="evidence" value="ECO:0007669"/>
    <property type="project" value="TreeGrafter"/>
</dbReference>
<evidence type="ECO:0000259" key="8">
    <source>
        <dbReference type="PROSITE" id="PS52002"/>
    </source>
</evidence>
<gene>
    <name evidence="9" type="ORF">SNE40_007761</name>
</gene>
<dbReference type="SMART" id="SM01199">
    <property type="entry name" value="FDF"/>
    <property type="match status" value="1"/>
</dbReference>
<feature type="compositionally biased region" description="Polar residues" evidence="4">
    <location>
        <begin position="161"/>
        <end position="179"/>
    </location>
</feature>
<feature type="compositionally biased region" description="Polar residues" evidence="4">
    <location>
        <begin position="240"/>
        <end position="250"/>
    </location>
</feature>
<dbReference type="InterPro" id="IPR025761">
    <property type="entry name" value="FFD_box"/>
</dbReference>
<evidence type="ECO:0000256" key="1">
    <source>
        <dbReference type="ARBA" id="ARBA00010415"/>
    </source>
</evidence>